<organism evidence="3">
    <name type="scientific">metagenome</name>
    <dbReference type="NCBI Taxonomy" id="256318"/>
    <lineage>
        <taxon>unclassified sequences</taxon>
        <taxon>metagenomes</taxon>
    </lineage>
</organism>
<dbReference type="GO" id="GO:0003677">
    <property type="term" value="F:DNA binding"/>
    <property type="evidence" value="ECO:0007669"/>
    <property type="project" value="UniProtKB-KW"/>
</dbReference>
<proteinExistence type="predicted"/>
<evidence type="ECO:0000313" key="3">
    <source>
        <dbReference type="EMBL" id="CUR54279.1"/>
    </source>
</evidence>
<dbReference type="InterPro" id="IPR041657">
    <property type="entry name" value="HTH_17"/>
</dbReference>
<dbReference type="EMBL" id="CZKA01000007">
    <property type="protein sequence ID" value="CUR54279.1"/>
    <property type="molecule type" value="Genomic_DNA"/>
</dbReference>
<evidence type="ECO:0000259" key="2">
    <source>
        <dbReference type="Pfam" id="PF12728"/>
    </source>
</evidence>
<dbReference type="InterPro" id="IPR009061">
    <property type="entry name" value="DNA-bd_dom_put_sf"/>
</dbReference>
<gene>
    <name evidence="3" type="ORF">NOCA2150021</name>
</gene>
<keyword evidence="3" id="KW-0238">DNA-binding</keyword>
<dbReference type="AlphaFoldDB" id="A0A2P2BX09"/>
<dbReference type="SUPFAM" id="SSF46955">
    <property type="entry name" value="Putative DNA-binding domain"/>
    <property type="match status" value="1"/>
</dbReference>
<reference evidence="3" key="1">
    <citation type="submission" date="2015-08" db="EMBL/GenBank/DDBJ databases">
        <authorList>
            <person name="Babu N.S."/>
            <person name="Beckwith C.J."/>
            <person name="Beseler K.G."/>
            <person name="Brison A."/>
            <person name="Carone J.V."/>
            <person name="Caskin T.P."/>
            <person name="Diamond M."/>
            <person name="Durham M.E."/>
            <person name="Foxe J.M."/>
            <person name="Go M."/>
            <person name="Henderson B.A."/>
            <person name="Jones I.B."/>
            <person name="McGettigan J.A."/>
            <person name="Micheletti S.J."/>
            <person name="Nasrallah M.E."/>
            <person name="Ortiz D."/>
            <person name="Piller C.R."/>
            <person name="Privatt S.R."/>
            <person name="Schneider S.L."/>
            <person name="Sharp S."/>
            <person name="Smith T.C."/>
            <person name="Stanton J.D."/>
            <person name="Ullery H.E."/>
            <person name="Wilson R.J."/>
            <person name="Serrano M.G."/>
            <person name="Buck G."/>
            <person name="Lee V."/>
            <person name="Wang Y."/>
            <person name="Carvalho R."/>
            <person name="Voegtly L."/>
            <person name="Shi R."/>
            <person name="Duckworth R."/>
            <person name="Johnson A."/>
            <person name="Loviza R."/>
            <person name="Walstead R."/>
            <person name="Shah Z."/>
            <person name="Kiflezghi M."/>
            <person name="Wade K."/>
            <person name="Ball S.L."/>
            <person name="Bradley K.W."/>
            <person name="Asai D.J."/>
            <person name="Bowman C.A."/>
            <person name="Russell D.A."/>
            <person name="Pope W.H."/>
            <person name="Jacobs-Sera D."/>
            <person name="Hendrix R.W."/>
            <person name="Hatfull G.F."/>
        </authorList>
    </citation>
    <scope>NUCLEOTIDE SEQUENCE</scope>
</reference>
<name>A0A2P2BX09_9ZZZZ</name>
<feature type="region of interest" description="Disordered" evidence="1">
    <location>
        <begin position="74"/>
        <end position="126"/>
    </location>
</feature>
<evidence type="ECO:0000256" key="1">
    <source>
        <dbReference type="SAM" id="MobiDB-lite"/>
    </source>
</evidence>
<sequence>MSTHSGFPAPSGLPEEIASHRLLTSDEAAVVLGVPVATLRTWRSRRRGYGPRAVQVGGSIRYRPADLLAWIDEHTENEDGSVSEGIEGSKRGKTSPADLPPVTRHRRPSRKPLAGGAGIHGSATAH</sequence>
<feature type="domain" description="Helix-turn-helix" evidence="2">
    <location>
        <begin position="22"/>
        <end position="74"/>
    </location>
</feature>
<protein>
    <submittedName>
        <fullName evidence="3">Excisionase/Xis, DNA-binding protein (Modular protein)</fullName>
    </submittedName>
</protein>
<accession>A0A2P2BX09</accession>
<dbReference type="Pfam" id="PF12728">
    <property type="entry name" value="HTH_17"/>
    <property type="match status" value="1"/>
</dbReference>